<evidence type="ECO:0000256" key="2">
    <source>
        <dbReference type="SAM" id="Phobius"/>
    </source>
</evidence>
<protein>
    <submittedName>
        <fullName evidence="4">Uncharacterized protein</fullName>
    </submittedName>
</protein>
<evidence type="ECO:0000313" key="5">
    <source>
        <dbReference type="Proteomes" id="UP001211005"/>
    </source>
</evidence>
<feature type="compositionally biased region" description="Low complexity" evidence="1">
    <location>
        <begin position="289"/>
        <end position="300"/>
    </location>
</feature>
<organism evidence="4 5">
    <name type="scientific">Hymenobacter canadensis</name>
    <dbReference type="NCBI Taxonomy" id="2999067"/>
    <lineage>
        <taxon>Bacteria</taxon>
        <taxon>Pseudomonadati</taxon>
        <taxon>Bacteroidota</taxon>
        <taxon>Cytophagia</taxon>
        <taxon>Cytophagales</taxon>
        <taxon>Hymenobacteraceae</taxon>
        <taxon>Hymenobacter</taxon>
    </lineage>
</organism>
<feature type="transmembrane region" description="Helical" evidence="2">
    <location>
        <begin position="201"/>
        <end position="220"/>
    </location>
</feature>
<keyword evidence="2" id="KW-0812">Transmembrane</keyword>
<dbReference type="Proteomes" id="UP001211005">
    <property type="component" value="Chromosome"/>
</dbReference>
<keyword evidence="2" id="KW-0472">Membrane</keyword>
<evidence type="ECO:0000256" key="3">
    <source>
        <dbReference type="SAM" id="SignalP"/>
    </source>
</evidence>
<evidence type="ECO:0000256" key="1">
    <source>
        <dbReference type="SAM" id="MobiDB-lite"/>
    </source>
</evidence>
<reference evidence="4 5" key="1">
    <citation type="submission" date="2022-12" db="EMBL/GenBank/DDBJ databases">
        <title>Hymenobacter canadensis sp. nov. isolated from lake water of the Cambridge Bay, Canada.</title>
        <authorList>
            <person name="Kim W.H."/>
            <person name="Lee Y.M."/>
        </authorList>
    </citation>
    <scope>NUCLEOTIDE SEQUENCE [LARGE SCALE GENOMIC DNA]</scope>
    <source>
        <strain evidence="4 5">PAMC 29467</strain>
    </source>
</reference>
<accession>A0ABY7LLV3</accession>
<keyword evidence="2" id="KW-1133">Transmembrane helix</keyword>
<name>A0ABY7LLV3_9BACT</name>
<sequence length="481" mass="51236">MTFPCRVASLLTGLLLLAAGGHAQTPLGQPTLDEQKVQIWCATVRYVYDDNGRSNLKNQLQCGSSLKAFENSIKPDSQRVYSALYQPLEGRGTMYKGLGSNPSRLQKLTTEIVNRLKSSPARRADPARMQRLSALEASLNSYVQNGTPIGDLATAETVDTTATTDEATAAAPGDAGLDEAGVANTAAPVAAGAGESLMNKFFGPLALILALLSLVLYALLKRSIGASWKEINARIDKRRDDIAALQSSPGSAAAAGTKSAERFSPAQLRELEQLIQQRVEQELQKRQSAPKAGAAAIAPAKPTPPRAPQPVAPIPVPVAPPAPVVAAPPAPVPPTAVPDATSASSAAPHEEFDSLIPPVQLPVTPVASPTVPAADLPRTRYVKVPVNGVFNEYDFSDEPQHDSIYEIHQDPQWPELATFSVTSNLAVHAYAIQSAQYSLREACKYQQPAGPVTRIVTEEEGVLRKVAGSWQIEQKAAIRFE</sequence>
<feature type="region of interest" description="Disordered" evidence="1">
    <location>
        <begin position="281"/>
        <end position="314"/>
    </location>
</feature>
<dbReference type="RefSeq" id="WP_269559505.1">
    <property type="nucleotide sequence ID" value="NZ_CP114767.1"/>
</dbReference>
<keyword evidence="5" id="KW-1185">Reference proteome</keyword>
<feature type="chain" id="PRO_5046880518" evidence="3">
    <location>
        <begin position="24"/>
        <end position="481"/>
    </location>
</feature>
<feature type="compositionally biased region" description="Pro residues" evidence="1">
    <location>
        <begin position="301"/>
        <end position="314"/>
    </location>
</feature>
<proteinExistence type="predicted"/>
<evidence type="ECO:0000313" key="4">
    <source>
        <dbReference type="EMBL" id="WBA41433.1"/>
    </source>
</evidence>
<dbReference type="EMBL" id="CP114767">
    <property type="protein sequence ID" value="WBA41433.1"/>
    <property type="molecule type" value="Genomic_DNA"/>
</dbReference>
<keyword evidence="3" id="KW-0732">Signal</keyword>
<gene>
    <name evidence="4" type="ORF">O3303_16645</name>
</gene>
<feature type="signal peptide" evidence="3">
    <location>
        <begin position="1"/>
        <end position="23"/>
    </location>
</feature>